<feature type="region of interest" description="Disordered" evidence="3">
    <location>
        <begin position="1"/>
        <end position="42"/>
    </location>
</feature>
<gene>
    <name evidence="5" type="ORF">LTR77_002471</name>
</gene>
<evidence type="ECO:0000313" key="5">
    <source>
        <dbReference type="EMBL" id="KAK5173790.1"/>
    </source>
</evidence>
<organism evidence="5 6">
    <name type="scientific">Saxophila tyrrhenica</name>
    <dbReference type="NCBI Taxonomy" id="1690608"/>
    <lineage>
        <taxon>Eukaryota</taxon>
        <taxon>Fungi</taxon>
        <taxon>Dikarya</taxon>
        <taxon>Ascomycota</taxon>
        <taxon>Pezizomycotina</taxon>
        <taxon>Dothideomycetes</taxon>
        <taxon>Dothideomycetidae</taxon>
        <taxon>Mycosphaerellales</taxon>
        <taxon>Extremaceae</taxon>
        <taxon>Saxophila</taxon>
    </lineage>
</organism>
<protein>
    <recommendedName>
        <fullName evidence="4">PXA domain-containing protein</fullName>
    </recommendedName>
</protein>
<dbReference type="SMART" id="SM00313">
    <property type="entry name" value="PXA"/>
    <property type="match status" value="1"/>
</dbReference>
<dbReference type="PANTHER" id="PTHR22999">
    <property type="entry name" value="PX SERINE/THREONINE KINASE PXK"/>
    <property type="match status" value="1"/>
</dbReference>
<keyword evidence="6" id="KW-1185">Reference proteome</keyword>
<dbReference type="GO" id="GO:0045022">
    <property type="term" value="P:early endosome to late endosome transport"/>
    <property type="evidence" value="ECO:0007669"/>
    <property type="project" value="TreeGrafter"/>
</dbReference>
<dbReference type="GeneID" id="89923818"/>
<dbReference type="InterPro" id="IPR051837">
    <property type="entry name" value="SortingNexin/PXDomain-PKLike"/>
</dbReference>
<sequence length="559" mass="62462">MAQGDGRPRHHRQPSRLMRLMSAEKNKNTVKEPSYSSNGPDQETINYIKHVLCASLEQRDGRSEKSVPEANKKPLEELLPPLTSSNAVDVQLYAIIAVILSQFVQAWYNRITPDQAFVAEIVQITAHCTRGLEGRIRHVDLEELLLDELPALLMAHVKTLRIAKSANSNNGSANTVRTIYQTMRPNKALTPLPEGDAAVLEQVDNEVAWSQLLVSRILPLVLPPEDLANPCLHVLVSEVFSEMIVRNALCGKASEPWIIWEGVTKLLNSLSRTQGQAADLQSSPAGRLEQFGLLSTRNASAGRDLHDAQRRWRLDAISQLFWSSLQVVVMGWLMVRFFVTALMHGSSIPIRRARSTADEEPKRVRTSAAEPAARPLPQHNTPKVYGERPVISMRVWPCISTTCCIEQRMPWVFGLASLSQWILLLGPGRLCDFDSILDRLMASQIHERLSRPDLLPSVLQAIRAALFPNNALAAARVPPTAAESAAMKRECAETIVNIIPAAIRQRFFATKDYDLMRQDVEDDLDLFADPYINKHLIISAVELIVARLFPELAESDMEE</sequence>
<dbReference type="EMBL" id="JAVRRT010000003">
    <property type="protein sequence ID" value="KAK5173790.1"/>
    <property type="molecule type" value="Genomic_DNA"/>
</dbReference>
<proteinExistence type="predicted"/>
<feature type="region of interest" description="Disordered" evidence="3">
    <location>
        <begin position="353"/>
        <end position="380"/>
    </location>
</feature>
<dbReference type="PANTHER" id="PTHR22999:SF23">
    <property type="entry name" value="SORTING NEXIN-16"/>
    <property type="match status" value="1"/>
</dbReference>
<dbReference type="GO" id="GO:0005770">
    <property type="term" value="C:late endosome"/>
    <property type="evidence" value="ECO:0007669"/>
    <property type="project" value="TreeGrafter"/>
</dbReference>
<evidence type="ECO:0000256" key="1">
    <source>
        <dbReference type="ARBA" id="ARBA00004496"/>
    </source>
</evidence>
<comment type="caution">
    <text evidence="5">The sequence shown here is derived from an EMBL/GenBank/DDBJ whole genome shotgun (WGS) entry which is preliminary data.</text>
</comment>
<evidence type="ECO:0000259" key="4">
    <source>
        <dbReference type="PROSITE" id="PS51207"/>
    </source>
</evidence>
<evidence type="ECO:0000256" key="3">
    <source>
        <dbReference type="SAM" id="MobiDB-lite"/>
    </source>
</evidence>
<dbReference type="GO" id="GO:0005769">
    <property type="term" value="C:early endosome"/>
    <property type="evidence" value="ECO:0007669"/>
    <property type="project" value="TreeGrafter"/>
</dbReference>
<dbReference type="Proteomes" id="UP001337655">
    <property type="component" value="Unassembled WGS sequence"/>
</dbReference>
<evidence type="ECO:0000256" key="2">
    <source>
        <dbReference type="ARBA" id="ARBA00022490"/>
    </source>
</evidence>
<name>A0AAV9PM44_9PEZI</name>
<keyword evidence="2" id="KW-0963">Cytoplasm</keyword>
<evidence type="ECO:0000313" key="6">
    <source>
        <dbReference type="Proteomes" id="UP001337655"/>
    </source>
</evidence>
<dbReference type="RefSeq" id="XP_064662485.1">
    <property type="nucleotide sequence ID" value="XM_064799730.1"/>
</dbReference>
<feature type="domain" description="PXA" evidence="4">
    <location>
        <begin position="85"/>
        <end position="271"/>
    </location>
</feature>
<reference evidence="5 6" key="1">
    <citation type="submission" date="2023-08" db="EMBL/GenBank/DDBJ databases">
        <title>Black Yeasts Isolated from many extreme environments.</title>
        <authorList>
            <person name="Coleine C."/>
            <person name="Stajich J.E."/>
            <person name="Selbmann L."/>
        </authorList>
    </citation>
    <scope>NUCLEOTIDE SEQUENCE [LARGE SCALE GENOMIC DNA]</scope>
    <source>
        <strain evidence="5 6">CCFEE 5935</strain>
    </source>
</reference>
<comment type="subcellular location">
    <subcellularLocation>
        <location evidence="1">Cytoplasm</location>
    </subcellularLocation>
</comment>
<dbReference type="AlphaFoldDB" id="A0AAV9PM44"/>
<dbReference type="PROSITE" id="PS51207">
    <property type="entry name" value="PXA"/>
    <property type="match status" value="1"/>
</dbReference>
<dbReference type="Pfam" id="PF02194">
    <property type="entry name" value="PXA"/>
    <property type="match status" value="1"/>
</dbReference>
<dbReference type="InterPro" id="IPR003114">
    <property type="entry name" value="Phox_assoc"/>
</dbReference>
<accession>A0AAV9PM44</accession>
<dbReference type="GO" id="GO:0035091">
    <property type="term" value="F:phosphatidylinositol binding"/>
    <property type="evidence" value="ECO:0007669"/>
    <property type="project" value="TreeGrafter"/>
</dbReference>